<dbReference type="OrthoDB" id="272141at2759"/>
<dbReference type="GO" id="GO:0004674">
    <property type="term" value="F:protein serine/threonine kinase activity"/>
    <property type="evidence" value="ECO:0007669"/>
    <property type="project" value="UniProtKB-KW"/>
</dbReference>
<dbReference type="GO" id="GO:0007165">
    <property type="term" value="P:signal transduction"/>
    <property type="evidence" value="ECO:0007669"/>
    <property type="project" value="TreeGrafter"/>
</dbReference>
<organism evidence="8 9">
    <name type="scientific">Nezara viridula</name>
    <name type="common">Southern green stink bug</name>
    <name type="synonym">Cimex viridulus</name>
    <dbReference type="NCBI Taxonomy" id="85310"/>
    <lineage>
        <taxon>Eukaryota</taxon>
        <taxon>Metazoa</taxon>
        <taxon>Ecdysozoa</taxon>
        <taxon>Arthropoda</taxon>
        <taxon>Hexapoda</taxon>
        <taxon>Insecta</taxon>
        <taxon>Pterygota</taxon>
        <taxon>Neoptera</taxon>
        <taxon>Paraneoptera</taxon>
        <taxon>Hemiptera</taxon>
        <taxon>Heteroptera</taxon>
        <taxon>Panheteroptera</taxon>
        <taxon>Pentatomomorpha</taxon>
        <taxon>Pentatomoidea</taxon>
        <taxon>Pentatomidae</taxon>
        <taxon>Pentatominae</taxon>
        <taxon>Nezara</taxon>
    </lineage>
</organism>
<sequence>MDESQSVSQASMASETILVSDVKPVTGEEEIYSVEVFPGNGDETSVQLKFTKPNLIDSGTFGFVSLTTLVNSNEAAAIKTVFLENQVANRELEIMKTIRHCNIIELKYYFFEKYQDKIKMNLILEYLPQTLYKILKHYQRYKMKLHPTYTKVIMYQLLKVLNYLHSLGICHRDIKPQNLLLNYATGELKLCDFGSAKKLIEGERNVSYVCSRYYRAPELLFGSVYYTTKVDVWSAGCIFAELLFGRVFFLANSTLEMLVEIIKVLGTPTQGEIRKMNPKAPKFDLPKVKPRKMSLNIKNSTPSDAADLLSQILVWEPEMRIAPIYACCHRFFDQLRDPCTKLPDGSSLPSLLFYMTEQEISIQPDLRSILVPQYSYDTPSTERITPCANSSCDKP</sequence>
<dbReference type="InterPro" id="IPR008271">
    <property type="entry name" value="Ser/Thr_kinase_AS"/>
</dbReference>
<evidence type="ECO:0000256" key="4">
    <source>
        <dbReference type="ARBA" id="ARBA00022741"/>
    </source>
</evidence>
<evidence type="ECO:0000256" key="1">
    <source>
        <dbReference type="ARBA" id="ARBA00005527"/>
    </source>
</evidence>
<keyword evidence="5" id="KW-0418">Kinase</keyword>
<dbReference type="Pfam" id="PF00069">
    <property type="entry name" value="Pkinase"/>
    <property type="match status" value="1"/>
</dbReference>
<keyword evidence="3" id="KW-0808">Transferase</keyword>
<dbReference type="PANTHER" id="PTHR24057:SF0">
    <property type="entry name" value="PROTEIN KINASE SHAGGY-RELATED"/>
    <property type="match status" value="1"/>
</dbReference>
<gene>
    <name evidence="8" type="ORF">NEZAVI_LOCUS7011</name>
</gene>
<dbReference type="GO" id="GO:0070507">
    <property type="term" value="P:regulation of microtubule cytoskeleton organization"/>
    <property type="evidence" value="ECO:0007669"/>
    <property type="project" value="TreeGrafter"/>
</dbReference>
<evidence type="ECO:0000256" key="2">
    <source>
        <dbReference type="ARBA" id="ARBA00022527"/>
    </source>
</evidence>
<dbReference type="PROSITE" id="PS00108">
    <property type="entry name" value="PROTEIN_KINASE_ST"/>
    <property type="match status" value="1"/>
</dbReference>
<dbReference type="EMBL" id="OV725079">
    <property type="protein sequence ID" value="CAH1397090.1"/>
    <property type="molecule type" value="Genomic_DNA"/>
</dbReference>
<evidence type="ECO:0000313" key="9">
    <source>
        <dbReference type="Proteomes" id="UP001152798"/>
    </source>
</evidence>
<dbReference type="GO" id="GO:0030424">
    <property type="term" value="C:axon"/>
    <property type="evidence" value="ECO:0007669"/>
    <property type="project" value="TreeGrafter"/>
</dbReference>
<dbReference type="InterPro" id="IPR050591">
    <property type="entry name" value="GSK-3"/>
</dbReference>
<name>A0A9P0MK84_NEZVI</name>
<dbReference type="SUPFAM" id="SSF56112">
    <property type="entry name" value="Protein kinase-like (PK-like)"/>
    <property type="match status" value="1"/>
</dbReference>
<dbReference type="Gene3D" id="3.30.200.20">
    <property type="entry name" value="Phosphorylase Kinase, domain 1"/>
    <property type="match status" value="1"/>
</dbReference>
<keyword evidence="9" id="KW-1185">Reference proteome</keyword>
<evidence type="ECO:0000256" key="3">
    <source>
        <dbReference type="ARBA" id="ARBA00022679"/>
    </source>
</evidence>
<evidence type="ECO:0000256" key="6">
    <source>
        <dbReference type="ARBA" id="ARBA00022840"/>
    </source>
</evidence>
<dbReference type="Gene3D" id="1.10.510.10">
    <property type="entry name" value="Transferase(Phosphotransferase) domain 1"/>
    <property type="match status" value="1"/>
</dbReference>
<reference evidence="8" key="1">
    <citation type="submission" date="2022-01" db="EMBL/GenBank/DDBJ databases">
        <authorList>
            <person name="King R."/>
        </authorList>
    </citation>
    <scope>NUCLEOTIDE SEQUENCE</scope>
</reference>
<dbReference type="Proteomes" id="UP001152798">
    <property type="component" value="Chromosome 3"/>
</dbReference>
<keyword evidence="6" id="KW-0067">ATP-binding</keyword>
<evidence type="ECO:0000256" key="5">
    <source>
        <dbReference type="ARBA" id="ARBA00022777"/>
    </source>
</evidence>
<dbReference type="GO" id="GO:0090090">
    <property type="term" value="P:negative regulation of canonical Wnt signaling pathway"/>
    <property type="evidence" value="ECO:0007669"/>
    <property type="project" value="TreeGrafter"/>
</dbReference>
<dbReference type="FunFam" id="1.10.510.10:FF:000082">
    <property type="entry name" value="Shaggy-related protein kinase kappa"/>
    <property type="match status" value="1"/>
</dbReference>
<dbReference type="PANTHER" id="PTHR24057">
    <property type="entry name" value="GLYCOGEN SYNTHASE KINASE-3 ALPHA"/>
    <property type="match status" value="1"/>
</dbReference>
<dbReference type="AlphaFoldDB" id="A0A9P0MK84"/>
<dbReference type="InterPro" id="IPR039192">
    <property type="entry name" value="STKc_GSK3"/>
</dbReference>
<evidence type="ECO:0000259" key="7">
    <source>
        <dbReference type="PROSITE" id="PS50011"/>
    </source>
</evidence>
<keyword evidence="4" id="KW-0547">Nucleotide-binding</keyword>
<dbReference type="CDD" id="cd14137">
    <property type="entry name" value="STKc_GSK3"/>
    <property type="match status" value="1"/>
</dbReference>
<accession>A0A9P0MK84</accession>
<dbReference type="GO" id="GO:0005524">
    <property type="term" value="F:ATP binding"/>
    <property type="evidence" value="ECO:0007669"/>
    <property type="project" value="UniProtKB-KW"/>
</dbReference>
<dbReference type="GO" id="GO:0032436">
    <property type="term" value="P:positive regulation of proteasomal ubiquitin-dependent protein catabolic process"/>
    <property type="evidence" value="ECO:0007669"/>
    <property type="project" value="TreeGrafter"/>
</dbReference>
<dbReference type="InterPro" id="IPR000719">
    <property type="entry name" value="Prot_kinase_dom"/>
</dbReference>
<dbReference type="GO" id="GO:0005634">
    <property type="term" value="C:nucleus"/>
    <property type="evidence" value="ECO:0007669"/>
    <property type="project" value="TreeGrafter"/>
</dbReference>
<keyword evidence="2" id="KW-0723">Serine/threonine-protein kinase</keyword>
<dbReference type="GO" id="GO:0005829">
    <property type="term" value="C:cytosol"/>
    <property type="evidence" value="ECO:0007669"/>
    <property type="project" value="TreeGrafter"/>
</dbReference>
<dbReference type="PROSITE" id="PS50011">
    <property type="entry name" value="PROTEIN_KINASE_DOM"/>
    <property type="match status" value="1"/>
</dbReference>
<protein>
    <recommendedName>
        <fullName evidence="7">Protein kinase domain-containing protein</fullName>
    </recommendedName>
</protein>
<feature type="domain" description="Protein kinase" evidence="7">
    <location>
        <begin position="50"/>
        <end position="332"/>
    </location>
</feature>
<comment type="similarity">
    <text evidence="1">Belongs to the protein kinase superfamily. CMGC Ser/Thr protein kinase family. GSK-3 subfamily.</text>
</comment>
<evidence type="ECO:0000313" key="8">
    <source>
        <dbReference type="EMBL" id="CAH1397090.1"/>
    </source>
</evidence>
<dbReference type="InterPro" id="IPR011009">
    <property type="entry name" value="Kinase-like_dom_sf"/>
</dbReference>
<dbReference type="GO" id="GO:0030154">
    <property type="term" value="P:cell differentiation"/>
    <property type="evidence" value="ECO:0007669"/>
    <property type="project" value="TreeGrafter"/>
</dbReference>
<proteinExistence type="inferred from homology"/>
<dbReference type="SMART" id="SM00220">
    <property type="entry name" value="S_TKc"/>
    <property type="match status" value="1"/>
</dbReference>